<evidence type="ECO:0000256" key="7">
    <source>
        <dbReference type="ARBA" id="ARBA00023136"/>
    </source>
</evidence>
<dbReference type="CDD" id="cd06261">
    <property type="entry name" value="TM_PBP2"/>
    <property type="match status" value="1"/>
</dbReference>
<gene>
    <name evidence="10" type="ORF">BJF92_09225</name>
</gene>
<dbReference type="Proteomes" id="UP000186143">
    <property type="component" value="Unassembled WGS sequence"/>
</dbReference>
<evidence type="ECO:0000256" key="8">
    <source>
        <dbReference type="RuleBase" id="RU363032"/>
    </source>
</evidence>
<dbReference type="OrthoDB" id="9815533at2"/>
<feature type="transmembrane region" description="Helical" evidence="8">
    <location>
        <begin position="135"/>
        <end position="157"/>
    </location>
</feature>
<dbReference type="InterPro" id="IPR000515">
    <property type="entry name" value="MetI-like"/>
</dbReference>
<keyword evidence="6 8" id="KW-1133">Transmembrane helix</keyword>
<sequence length="271" mass="29365">MRSHPDRVFGLIAVLVAVFLLLPIFVIIPLSFNPEPYFSFTRKMILLDPQGWSLRWYREVAESAQWRMALRNSVTIAAIVTPAATVLGTCAAMGLRRLSGRQRTAVALVISSPLIIPVIIVATGTYLFFAELGLTQSLVGIVLAHIVLASPFVVVTVSSTLKAFDARLLQAAATLGACPIRAFIRVTLPLMSQGILAGALFAFATSFDEAVVTLFLAGYDQRTIPLQMWSGVRDQLSPAVLVVASLLVLTMSGVVALAKIVERLLFQQRKA</sequence>
<keyword evidence="3" id="KW-1003">Cell membrane</keyword>
<evidence type="ECO:0000256" key="2">
    <source>
        <dbReference type="ARBA" id="ARBA00022448"/>
    </source>
</evidence>
<evidence type="ECO:0000256" key="5">
    <source>
        <dbReference type="ARBA" id="ARBA00022692"/>
    </source>
</evidence>
<dbReference type="AlphaFoldDB" id="A0A1Q9AKI3"/>
<evidence type="ECO:0000313" key="11">
    <source>
        <dbReference type="Proteomes" id="UP000186143"/>
    </source>
</evidence>
<keyword evidence="5 8" id="KW-0812">Transmembrane</keyword>
<evidence type="ECO:0000256" key="6">
    <source>
        <dbReference type="ARBA" id="ARBA00022989"/>
    </source>
</evidence>
<keyword evidence="4" id="KW-0997">Cell inner membrane</keyword>
<feature type="domain" description="ABC transmembrane type-1" evidence="9">
    <location>
        <begin position="70"/>
        <end position="259"/>
    </location>
</feature>
<dbReference type="InterPro" id="IPR035906">
    <property type="entry name" value="MetI-like_sf"/>
</dbReference>
<dbReference type="Pfam" id="PF00528">
    <property type="entry name" value="BPD_transp_1"/>
    <property type="match status" value="1"/>
</dbReference>
<keyword evidence="2 8" id="KW-0813">Transport</keyword>
<dbReference type="PANTHER" id="PTHR43357">
    <property type="entry name" value="INNER MEMBRANE ABC TRANSPORTER PERMEASE PROTEIN YDCV"/>
    <property type="match status" value="1"/>
</dbReference>
<name>A0A1Q9AKI3_9HYPH</name>
<evidence type="ECO:0000256" key="1">
    <source>
        <dbReference type="ARBA" id="ARBA00004429"/>
    </source>
</evidence>
<dbReference type="RefSeq" id="WP_075634536.1">
    <property type="nucleotide sequence ID" value="NZ_MKIO01000026.1"/>
</dbReference>
<evidence type="ECO:0000256" key="4">
    <source>
        <dbReference type="ARBA" id="ARBA00022519"/>
    </source>
</evidence>
<dbReference type="GO" id="GO:0005886">
    <property type="term" value="C:plasma membrane"/>
    <property type="evidence" value="ECO:0007669"/>
    <property type="project" value="UniProtKB-SubCell"/>
</dbReference>
<dbReference type="EMBL" id="MKIO01000026">
    <property type="protein sequence ID" value="OLP55802.1"/>
    <property type="molecule type" value="Genomic_DNA"/>
</dbReference>
<proteinExistence type="inferred from homology"/>
<evidence type="ECO:0000313" key="10">
    <source>
        <dbReference type="EMBL" id="OLP55802.1"/>
    </source>
</evidence>
<comment type="subcellular location">
    <subcellularLocation>
        <location evidence="1">Cell inner membrane</location>
        <topology evidence="1">Multi-pass membrane protein</topology>
    </subcellularLocation>
    <subcellularLocation>
        <location evidence="8">Cell membrane</location>
        <topology evidence="8">Multi-pass membrane protein</topology>
    </subcellularLocation>
</comment>
<dbReference type="PANTHER" id="PTHR43357:SF4">
    <property type="entry name" value="INNER MEMBRANE ABC TRANSPORTER PERMEASE PROTEIN YDCV"/>
    <property type="match status" value="1"/>
</dbReference>
<dbReference type="STRING" id="1672749.BJF92_09225"/>
<protein>
    <submittedName>
        <fullName evidence="10">Polyamine ABC transporter permease</fullName>
    </submittedName>
</protein>
<comment type="caution">
    <text evidence="10">The sequence shown here is derived from an EMBL/GenBank/DDBJ whole genome shotgun (WGS) entry which is preliminary data.</text>
</comment>
<accession>A0A1Q9AKI3</accession>
<dbReference type="GO" id="GO:0055085">
    <property type="term" value="P:transmembrane transport"/>
    <property type="evidence" value="ECO:0007669"/>
    <property type="project" value="InterPro"/>
</dbReference>
<dbReference type="PROSITE" id="PS50928">
    <property type="entry name" value="ABC_TM1"/>
    <property type="match status" value="1"/>
</dbReference>
<feature type="transmembrane region" description="Helical" evidence="8">
    <location>
        <begin position="239"/>
        <end position="261"/>
    </location>
</feature>
<keyword evidence="7 8" id="KW-0472">Membrane</keyword>
<comment type="similarity">
    <text evidence="8">Belongs to the binding-protein-dependent transport system permease family.</text>
</comment>
<dbReference type="Gene3D" id="1.10.3720.10">
    <property type="entry name" value="MetI-like"/>
    <property type="match status" value="1"/>
</dbReference>
<organism evidence="10 11">
    <name type="scientific">Xaviernesmea rhizosphaerae</name>
    <dbReference type="NCBI Taxonomy" id="1672749"/>
    <lineage>
        <taxon>Bacteria</taxon>
        <taxon>Pseudomonadati</taxon>
        <taxon>Pseudomonadota</taxon>
        <taxon>Alphaproteobacteria</taxon>
        <taxon>Hyphomicrobiales</taxon>
        <taxon>Rhizobiaceae</taxon>
        <taxon>Rhizobium/Agrobacterium group</taxon>
        <taxon>Xaviernesmea</taxon>
    </lineage>
</organism>
<feature type="transmembrane region" description="Helical" evidence="8">
    <location>
        <begin position="74"/>
        <end position="95"/>
    </location>
</feature>
<evidence type="ECO:0000256" key="3">
    <source>
        <dbReference type="ARBA" id="ARBA00022475"/>
    </source>
</evidence>
<feature type="transmembrane region" description="Helical" evidence="8">
    <location>
        <begin position="107"/>
        <end position="129"/>
    </location>
</feature>
<feature type="transmembrane region" description="Helical" evidence="8">
    <location>
        <begin position="12"/>
        <end position="32"/>
    </location>
</feature>
<dbReference type="SUPFAM" id="SSF161098">
    <property type="entry name" value="MetI-like"/>
    <property type="match status" value="1"/>
</dbReference>
<reference evidence="10 11" key="1">
    <citation type="submission" date="2016-09" db="EMBL/GenBank/DDBJ databases">
        <title>Rhizobium sp. nov., a novel species isolated from the rice rhizosphere.</title>
        <authorList>
            <person name="Zhao J."/>
            <person name="Zhang X."/>
        </authorList>
    </citation>
    <scope>NUCLEOTIDE SEQUENCE [LARGE SCALE GENOMIC DNA]</scope>
    <source>
        <strain evidence="10 11">MH17</strain>
    </source>
</reference>
<evidence type="ECO:0000259" key="9">
    <source>
        <dbReference type="PROSITE" id="PS50928"/>
    </source>
</evidence>